<keyword evidence="1" id="KW-1133">Transmembrane helix</keyword>
<reference evidence="2 3" key="1">
    <citation type="submission" date="2021-06" db="EMBL/GenBank/DDBJ databases">
        <title>Caerostris extrusa draft genome.</title>
        <authorList>
            <person name="Kono N."/>
            <person name="Arakawa K."/>
        </authorList>
    </citation>
    <scope>NUCLEOTIDE SEQUENCE [LARGE SCALE GENOMIC DNA]</scope>
</reference>
<comment type="caution">
    <text evidence="2">The sequence shown here is derived from an EMBL/GenBank/DDBJ whole genome shotgun (WGS) entry which is preliminary data.</text>
</comment>
<evidence type="ECO:0000313" key="2">
    <source>
        <dbReference type="EMBL" id="GIY16422.1"/>
    </source>
</evidence>
<keyword evidence="1" id="KW-0472">Membrane</keyword>
<evidence type="ECO:0000256" key="1">
    <source>
        <dbReference type="SAM" id="Phobius"/>
    </source>
</evidence>
<feature type="transmembrane region" description="Helical" evidence="1">
    <location>
        <begin position="12"/>
        <end position="34"/>
    </location>
</feature>
<sequence length="136" mass="15630">MSLTPSSKRIHTYWYVFLLFAAVISSSSYGSSLIDQYRDHLNKFNEIVQWTFSPLGSFSVEIVDPFVNSEIYVILQETIDAQPAKYIGLHCLRFFLHVEEPARCYDYYCTGHLHRCGDTVFTMLSHSAEESGENEA</sequence>
<keyword evidence="1" id="KW-0812">Transmembrane</keyword>
<gene>
    <name evidence="2" type="ORF">CEXT_269081</name>
</gene>
<accession>A0AAV4R8C3</accession>
<proteinExistence type="predicted"/>
<keyword evidence="3" id="KW-1185">Reference proteome</keyword>
<name>A0AAV4R8C3_CAEEX</name>
<protein>
    <submittedName>
        <fullName evidence="2">Uncharacterized protein</fullName>
    </submittedName>
</protein>
<dbReference type="Proteomes" id="UP001054945">
    <property type="component" value="Unassembled WGS sequence"/>
</dbReference>
<organism evidence="2 3">
    <name type="scientific">Caerostris extrusa</name>
    <name type="common">Bark spider</name>
    <name type="synonym">Caerostris bankana</name>
    <dbReference type="NCBI Taxonomy" id="172846"/>
    <lineage>
        <taxon>Eukaryota</taxon>
        <taxon>Metazoa</taxon>
        <taxon>Ecdysozoa</taxon>
        <taxon>Arthropoda</taxon>
        <taxon>Chelicerata</taxon>
        <taxon>Arachnida</taxon>
        <taxon>Araneae</taxon>
        <taxon>Araneomorphae</taxon>
        <taxon>Entelegynae</taxon>
        <taxon>Araneoidea</taxon>
        <taxon>Araneidae</taxon>
        <taxon>Caerostris</taxon>
    </lineage>
</organism>
<evidence type="ECO:0000313" key="3">
    <source>
        <dbReference type="Proteomes" id="UP001054945"/>
    </source>
</evidence>
<dbReference type="EMBL" id="BPLR01007377">
    <property type="protein sequence ID" value="GIY16422.1"/>
    <property type="molecule type" value="Genomic_DNA"/>
</dbReference>
<dbReference type="AlphaFoldDB" id="A0AAV4R8C3"/>